<dbReference type="SUPFAM" id="SSF55347">
    <property type="entry name" value="Glyceraldehyde-3-phosphate dehydrogenase-like, C-terminal domain"/>
    <property type="match status" value="1"/>
</dbReference>
<evidence type="ECO:0000313" key="5">
    <source>
        <dbReference type="Proteomes" id="UP000054248"/>
    </source>
</evidence>
<dbReference type="GO" id="GO:0016491">
    <property type="term" value="F:oxidoreductase activity"/>
    <property type="evidence" value="ECO:0007669"/>
    <property type="project" value="TreeGrafter"/>
</dbReference>
<dbReference type="PANTHER" id="PTHR42840">
    <property type="entry name" value="NAD(P)-BINDING ROSSMANN-FOLD SUPERFAMILY PROTEIN-RELATED"/>
    <property type="match status" value="1"/>
</dbReference>
<evidence type="ECO:0000259" key="3">
    <source>
        <dbReference type="Pfam" id="PF22725"/>
    </source>
</evidence>
<comment type="similarity">
    <text evidence="1">Belongs to the Gfo/Idh/MocA family.</text>
</comment>
<feature type="domain" description="GFO/IDH/MocA-like oxidoreductase" evidence="3">
    <location>
        <begin position="156"/>
        <end position="281"/>
    </location>
</feature>
<dbReference type="AlphaFoldDB" id="A0A0C3QCR3"/>
<dbReference type="GO" id="GO:0000166">
    <property type="term" value="F:nucleotide binding"/>
    <property type="evidence" value="ECO:0007669"/>
    <property type="project" value="InterPro"/>
</dbReference>
<dbReference type="Pfam" id="PF01408">
    <property type="entry name" value="GFO_IDH_MocA"/>
    <property type="match status" value="1"/>
</dbReference>
<dbReference type="Pfam" id="PF22725">
    <property type="entry name" value="GFO_IDH_MocA_C3"/>
    <property type="match status" value="1"/>
</dbReference>
<gene>
    <name evidence="4" type="ORF">M407DRAFT_245182</name>
</gene>
<dbReference type="GO" id="GO:0005737">
    <property type="term" value="C:cytoplasm"/>
    <property type="evidence" value="ECO:0007669"/>
    <property type="project" value="TreeGrafter"/>
</dbReference>
<dbReference type="GO" id="GO:0006740">
    <property type="term" value="P:NADPH regeneration"/>
    <property type="evidence" value="ECO:0007669"/>
    <property type="project" value="TreeGrafter"/>
</dbReference>
<keyword evidence="5" id="KW-1185">Reference proteome</keyword>
<proteinExistence type="inferred from homology"/>
<organism evidence="4 5">
    <name type="scientific">Tulasnella calospora MUT 4182</name>
    <dbReference type="NCBI Taxonomy" id="1051891"/>
    <lineage>
        <taxon>Eukaryota</taxon>
        <taxon>Fungi</taxon>
        <taxon>Dikarya</taxon>
        <taxon>Basidiomycota</taxon>
        <taxon>Agaricomycotina</taxon>
        <taxon>Agaricomycetes</taxon>
        <taxon>Cantharellales</taxon>
        <taxon>Tulasnellaceae</taxon>
        <taxon>Tulasnella</taxon>
    </lineage>
</organism>
<sequence length="372" mass="39777">MSPTELSVAILGAGIWAKVAHLPAIAALHSAQVPIKVEAVYSRSTSSASALAEAAQQTLKLDSGPTVYSDAPDREGLDELLARSDIQAVIVVLPLGQQPEIVLKALKAGKHVLSEKPVAKDVKAALELIKTYETEYKPKGLIWRVAENVECEPGIRAAAGAIRSGKIGKVAFFRLSVVNYIDQESQWYQSSWRTVPDYQGGFLLDGGVHSMAVLRTILPSPVVSLSGHASLTKPYLLPHDSIQSVLALNSGAHGLIELSWAAPSSARAESFTIVTGTEGFLELTFGKNEAGVIGWTFKTVVGTKDPKEDKQFYRGQGMENEIEWFAQAVLKGEQNSISVGEPRGAVRDVALIQASLTSAGAPVDIKKLVEEA</sequence>
<feature type="domain" description="Gfo/Idh/MocA-like oxidoreductase N-terminal" evidence="2">
    <location>
        <begin position="7"/>
        <end position="134"/>
    </location>
</feature>
<evidence type="ECO:0000256" key="1">
    <source>
        <dbReference type="ARBA" id="ARBA00010928"/>
    </source>
</evidence>
<dbReference type="InterPro" id="IPR055170">
    <property type="entry name" value="GFO_IDH_MocA-like_dom"/>
</dbReference>
<dbReference type="InterPro" id="IPR000683">
    <property type="entry name" value="Gfo/Idh/MocA-like_OxRdtase_N"/>
</dbReference>
<dbReference type="Gene3D" id="3.30.360.10">
    <property type="entry name" value="Dihydrodipicolinate Reductase, domain 2"/>
    <property type="match status" value="1"/>
</dbReference>
<dbReference type="EMBL" id="KN823110">
    <property type="protein sequence ID" value="KIO22409.1"/>
    <property type="molecule type" value="Genomic_DNA"/>
</dbReference>
<dbReference type="HOGENOM" id="CLU_023194_3_1_1"/>
<evidence type="ECO:0008006" key="6">
    <source>
        <dbReference type="Google" id="ProtNLM"/>
    </source>
</evidence>
<accession>A0A0C3QCR3</accession>
<dbReference type="STRING" id="1051891.A0A0C3QCR3"/>
<reference evidence="4 5" key="1">
    <citation type="submission" date="2014-04" db="EMBL/GenBank/DDBJ databases">
        <authorList>
            <consortium name="DOE Joint Genome Institute"/>
            <person name="Kuo A."/>
            <person name="Girlanda M."/>
            <person name="Perotto S."/>
            <person name="Kohler A."/>
            <person name="Nagy L.G."/>
            <person name="Floudas D."/>
            <person name="Copeland A."/>
            <person name="Barry K.W."/>
            <person name="Cichocki N."/>
            <person name="Veneault-Fourrey C."/>
            <person name="LaButti K."/>
            <person name="Lindquist E.A."/>
            <person name="Lipzen A."/>
            <person name="Lundell T."/>
            <person name="Morin E."/>
            <person name="Murat C."/>
            <person name="Sun H."/>
            <person name="Tunlid A."/>
            <person name="Henrissat B."/>
            <person name="Grigoriev I.V."/>
            <person name="Hibbett D.S."/>
            <person name="Martin F."/>
            <person name="Nordberg H.P."/>
            <person name="Cantor M.N."/>
            <person name="Hua S.X."/>
        </authorList>
    </citation>
    <scope>NUCLEOTIDE SEQUENCE [LARGE SCALE GENOMIC DNA]</scope>
    <source>
        <strain evidence="4 5">MUT 4182</strain>
    </source>
</reference>
<dbReference type="PANTHER" id="PTHR42840:SF5">
    <property type="entry name" value="NAD(P)-BINDING ROSSMANN-FOLD SUPERFAMILY PROTEIN"/>
    <property type="match status" value="1"/>
</dbReference>
<dbReference type="Proteomes" id="UP000054248">
    <property type="component" value="Unassembled WGS sequence"/>
</dbReference>
<name>A0A0C3QCR3_9AGAM</name>
<evidence type="ECO:0000313" key="4">
    <source>
        <dbReference type="EMBL" id="KIO22409.1"/>
    </source>
</evidence>
<dbReference type="OrthoDB" id="64915at2759"/>
<dbReference type="InterPro" id="IPR036291">
    <property type="entry name" value="NAD(P)-bd_dom_sf"/>
</dbReference>
<protein>
    <recommendedName>
        <fullName evidence="6">Gfo/Idh/MocA-like oxidoreductase N-terminal domain-containing protein</fullName>
    </recommendedName>
</protein>
<dbReference type="Gene3D" id="3.40.50.720">
    <property type="entry name" value="NAD(P)-binding Rossmann-like Domain"/>
    <property type="match status" value="1"/>
</dbReference>
<reference evidence="5" key="2">
    <citation type="submission" date="2015-01" db="EMBL/GenBank/DDBJ databases">
        <title>Evolutionary Origins and Diversification of the Mycorrhizal Mutualists.</title>
        <authorList>
            <consortium name="DOE Joint Genome Institute"/>
            <consortium name="Mycorrhizal Genomics Consortium"/>
            <person name="Kohler A."/>
            <person name="Kuo A."/>
            <person name="Nagy L.G."/>
            <person name="Floudas D."/>
            <person name="Copeland A."/>
            <person name="Barry K.W."/>
            <person name="Cichocki N."/>
            <person name="Veneault-Fourrey C."/>
            <person name="LaButti K."/>
            <person name="Lindquist E.A."/>
            <person name="Lipzen A."/>
            <person name="Lundell T."/>
            <person name="Morin E."/>
            <person name="Murat C."/>
            <person name="Riley R."/>
            <person name="Ohm R."/>
            <person name="Sun H."/>
            <person name="Tunlid A."/>
            <person name="Henrissat B."/>
            <person name="Grigoriev I.V."/>
            <person name="Hibbett D.S."/>
            <person name="Martin F."/>
        </authorList>
    </citation>
    <scope>NUCLEOTIDE SEQUENCE [LARGE SCALE GENOMIC DNA]</scope>
    <source>
        <strain evidence="5">MUT 4182</strain>
    </source>
</reference>
<evidence type="ECO:0000259" key="2">
    <source>
        <dbReference type="Pfam" id="PF01408"/>
    </source>
</evidence>
<dbReference type="SUPFAM" id="SSF51735">
    <property type="entry name" value="NAD(P)-binding Rossmann-fold domains"/>
    <property type="match status" value="1"/>
</dbReference>